<evidence type="ECO:0000256" key="1">
    <source>
        <dbReference type="ARBA" id="ARBA00022729"/>
    </source>
</evidence>
<dbReference type="InterPro" id="IPR049712">
    <property type="entry name" value="Poly_export"/>
</dbReference>
<proteinExistence type="predicted"/>
<evidence type="ECO:0000313" key="4">
    <source>
        <dbReference type="EMBL" id="VAW36470.1"/>
    </source>
</evidence>
<dbReference type="Pfam" id="PF10531">
    <property type="entry name" value="SLBB"/>
    <property type="match status" value="1"/>
</dbReference>
<gene>
    <name evidence="4" type="ORF">MNBD_DELTA04-832</name>
</gene>
<feature type="domain" description="Polysaccharide export protein N-terminal" evidence="2">
    <location>
        <begin position="68"/>
        <end position="140"/>
    </location>
</feature>
<dbReference type="Gene3D" id="3.30.1950.10">
    <property type="entry name" value="wza like domain"/>
    <property type="match status" value="1"/>
</dbReference>
<dbReference type="EMBL" id="UOEY01000024">
    <property type="protein sequence ID" value="VAW36470.1"/>
    <property type="molecule type" value="Genomic_DNA"/>
</dbReference>
<feature type="domain" description="Soluble ligand binding" evidence="3">
    <location>
        <begin position="148"/>
        <end position="191"/>
    </location>
</feature>
<protein>
    <submittedName>
        <fullName evidence="4">Uncharacterized protein</fullName>
    </submittedName>
</protein>
<accession>A0A3B0V6D1</accession>
<dbReference type="PANTHER" id="PTHR33619">
    <property type="entry name" value="POLYSACCHARIDE EXPORT PROTEIN GFCE-RELATED"/>
    <property type="match status" value="1"/>
</dbReference>
<organism evidence="4">
    <name type="scientific">hydrothermal vent metagenome</name>
    <dbReference type="NCBI Taxonomy" id="652676"/>
    <lineage>
        <taxon>unclassified sequences</taxon>
        <taxon>metagenomes</taxon>
        <taxon>ecological metagenomes</taxon>
    </lineage>
</organism>
<dbReference type="Gene3D" id="3.10.560.10">
    <property type="entry name" value="Outer membrane lipoprotein wza domain like"/>
    <property type="match status" value="1"/>
</dbReference>
<dbReference type="Pfam" id="PF02563">
    <property type="entry name" value="Poly_export"/>
    <property type="match status" value="1"/>
</dbReference>
<keyword evidence="1" id="KW-0732">Signal</keyword>
<feature type="non-terminal residue" evidence="4">
    <location>
        <position position="240"/>
    </location>
</feature>
<dbReference type="InterPro" id="IPR019554">
    <property type="entry name" value="Soluble_ligand-bd"/>
</dbReference>
<dbReference type="PANTHER" id="PTHR33619:SF3">
    <property type="entry name" value="POLYSACCHARIDE EXPORT PROTEIN GFCE-RELATED"/>
    <property type="match status" value="1"/>
</dbReference>
<evidence type="ECO:0000259" key="2">
    <source>
        <dbReference type="Pfam" id="PF02563"/>
    </source>
</evidence>
<evidence type="ECO:0000259" key="3">
    <source>
        <dbReference type="Pfam" id="PF10531"/>
    </source>
</evidence>
<dbReference type="PROSITE" id="PS51257">
    <property type="entry name" value="PROKAR_LIPOPROTEIN"/>
    <property type="match status" value="1"/>
</dbReference>
<reference evidence="4" key="1">
    <citation type="submission" date="2018-06" db="EMBL/GenBank/DDBJ databases">
        <authorList>
            <person name="Zhirakovskaya E."/>
        </authorList>
    </citation>
    <scope>NUCLEOTIDE SEQUENCE</scope>
</reference>
<sequence>MYRTLLLIFIFIFSLISAGCTRQQLTPTITLAKFQEETAASHISNNHTPYSRETLTPAQAVADDNDISDYILGPGDLITVKVFETSDLNTETRISSRGDITMPLLGNIHIQDLTAREAEQKIEQALTKNYMRVAHVTLFVKERMDQNVTVVGAVKHPGTFDMPARKRLMACIAMAGGLSDSAGDTCYVTRKNNRTHTSKVFLVDLNQLINNGQVSMDILIHRSDIIFVPQSNMVQVDGAV</sequence>
<dbReference type="GO" id="GO:0015159">
    <property type="term" value="F:polysaccharide transmembrane transporter activity"/>
    <property type="evidence" value="ECO:0007669"/>
    <property type="project" value="InterPro"/>
</dbReference>
<dbReference type="InterPro" id="IPR003715">
    <property type="entry name" value="Poly_export_N"/>
</dbReference>
<name>A0A3B0V6D1_9ZZZZ</name>
<dbReference type="AlphaFoldDB" id="A0A3B0V6D1"/>